<feature type="region of interest" description="Disordered" evidence="2">
    <location>
        <begin position="1"/>
        <end position="29"/>
    </location>
</feature>
<dbReference type="GO" id="GO:0008270">
    <property type="term" value="F:zinc ion binding"/>
    <property type="evidence" value="ECO:0007669"/>
    <property type="project" value="InterPro"/>
</dbReference>
<dbReference type="CDD" id="cd12148">
    <property type="entry name" value="fungal_TF_MHR"/>
    <property type="match status" value="1"/>
</dbReference>
<gene>
    <name evidence="4" type="ORF">ASPCAL12933</name>
</gene>
<evidence type="ECO:0000313" key="4">
    <source>
        <dbReference type="EMBL" id="CEL09804.1"/>
    </source>
</evidence>
<keyword evidence="1" id="KW-0539">Nucleus</keyword>
<accession>A0A0U5CGR8</accession>
<evidence type="ECO:0000256" key="1">
    <source>
        <dbReference type="ARBA" id="ARBA00023242"/>
    </source>
</evidence>
<dbReference type="STRING" id="454130.A0A0U5CGR8"/>
<dbReference type="PANTHER" id="PTHR47425">
    <property type="entry name" value="FARB-RELATED"/>
    <property type="match status" value="1"/>
</dbReference>
<evidence type="ECO:0000256" key="2">
    <source>
        <dbReference type="SAM" id="MobiDB-lite"/>
    </source>
</evidence>
<dbReference type="PANTHER" id="PTHR47425:SF2">
    <property type="entry name" value="FARB-RELATED"/>
    <property type="match status" value="1"/>
</dbReference>
<proteinExistence type="predicted"/>
<protein>
    <recommendedName>
        <fullName evidence="3">Xylanolytic transcriptional activator regulatory domain-containing protein</fullName>
    </recommendedName>
</protein>
<dbReference type="EMBL" id="CDMC01000015">
    <property type="protein sequence ID" value="CEL09804.1"/>
    <property type="molecule type" value="Genomic_DNA"/>
</dbReference>
<keyword evidence="5" id="KW-1185">Reference proteome</keyword>
<reference evidence="5" key="1">
    <citation type="journal article" date="2016" name="Genome Announc.">
        <title>Draft genome sequences of fungus Aspergillus calidoustus.</title>
        <authorList>
            <person name="Horn F."/>
            <person name="Linde J."/>
            <person name="Mattern D.J."/>
            <person name="Walther G."/>
            <person name="Guthke R."/>
            <person name="Scherlach K."/>
            <person name="Martin K."/>
            <person name="Brakhage A.A."/>
            <person name="Petzke L."/>
            <person name="Valiante V."/>
        </authorList>
    </citation>
    <scope>NUCLEOTIDE SEQUENCE [LARGE SCALE GENOMIC DNA]</scope>
    <source>
        <strain evidence="5">SF006504</strain>
    </source>
</reference>
<dbReference type="Proteomes" id="UP000054771">
    <property type="component" value="Unassembled WGS sequence"/>
</dbReference>
<sequence>MDLNRGQSASTANSSSNSGAQSSEAGGPSAGDAPISLSTLFPGHVDWSTYPFVEFRDSSLGQDDLTFLTAKGCLSIPDTQALHEFVRNYFLYVHPGFPVLNEAEFWVSYTRSRVGHDMIPLLILQAVLFASSPYVTLTTIQACGFRTKTEARNAFYKRAKFLFDVHGEVCPLAQAQGAVLLSHHASAAEPQAGTDWLARAIQSALTLDNLPGVSASADLLSKKRLWWSIVLRDRCLSLALHRRTQMPAIDQSLQIDTLDECDFTNEIMSSYVYDPATKRVLVKVLREHYELALALSDMMPLVYSSHGIRVPSLSKTAFDSTLARVHRVECTLDRWLSATKLAALMDSHAHESVAVFVSLAYMYYYAARINLTHFELLTIENHPSYIPTPTYTAHLTRAATTLTESMRHLTSILEFLGHRGKTHTLPLSLLGCLPMPLLTTALDISLASSSSQMALHKRRLHTLGQVLRSLEQVYEAAAMISAGMSHFLHLAYMTVQLPLDRDTQMVALFGSTDNITGGNTPSAVEEQSTPAAVEGQTPSRTWKDFLLQSPRAYLLISTTVDYSLCIGHLPHDHALPDMLTCVFPGSLKIRFPWNGSEDEYREEIQEAVARRKKMSQRGYKMARRMQVVTRRKRPVLQGGENAVNLDYLDLGAAR</sequence>
<evidence type="ECO:0000313" key="5">
    <source>
        <dbReference type="Proteomes" id="UP000054771"/>
    </source>
</evidence>
<dbReference type="OMA" id="RMITQIV"/>
<evidence type="ECO:0000259" key="3">
    <source>
        <dbReference type="Pfam" id="PF04082"/>
    </source>
</evidence>
<dbReference type="Pfam" id="PF04082">
    <property type="entry name" value="Fungal_trans"/>
    <property type="match status" value="1"/>
</dbReference>
<dbReference type="OrthoDB" id="5041285at2759"/>
<dbReference type="InterPro" id="IPR052761">
    <property type="entry name" value="Fungal_Detox/Toxin_TFs"/>
</dbReference>
<dbReference type="AlphaFoldDB" id="A0A0U5CGR8"/>
<dbReference type="GO" id="GO:0003677">
    <property type="term" value="F:DNA binding"/>
    <property type="evidence" value="ECO:0007669"/>
    <property type="project" value="InterPro"/>
</dbReference>
<organism evidence="4 5">
    <name type="scientific">Aspergillus calidoustus</name>
    <dbReference type="NCBI Taxonomy" id="454130"/>
    <lineage>
        <taxon>Eukaryota</taxon>
        <taxon>Fungi</taxon>
        <taxon>Dikarya</taxon>
        <taxon>Ascomycota</taxon>
        <taxon>Pezizomycotina</taxon>
        <taxon>Eurotiomycetes</taxon>
        <taxon>Eurotiomycetidae</taxon>
        <taxon>Eurotiales</taxon>
        <taxon>Aspergillaceae</taxon>
        <taxon>Aspergillus</taxon>
        <taxon>Aspergillus subgen. Nidulantes</taxon>
    </lineage>
</organism>
<dbReference type="GO" id="GO:0006351">
    <property type="term" value="P:DNA-templated transcription"/>
    <property type="evidence" value="ECO:0007669"/>
    <property type="project" value="InterPro"/>
</dbReference>
<feature type="domain" description="Xylanolytic transcriptional activator regulatory" evidence="3">
    <location>
        <begin position="88"/>
        <end position="303"/>
    </location>
</feature>
<name>A0A0U5CGR8_ASPCI</name>
<feature type="compositionally biased region" description="Low complexity" evidence="2">
    <location>
        <begin position="1"/>
        <end position="27"/>
    </location>
</feature>
<dbReference type="InterPro" id="IPR007219">
    <property type="entry name" value="XnlR_reg_dom"/>
</dbReference>